<keyword evidence="3" id="KW-1185">Reference proteome</keyword>
<dbReference type="RefSeq" id="WP_379855630.1">
    <property type="nucleotide sequence ID" value="NZ_JBHZPZ010000017.1"/>
</dbReference>
<dbReference type="EMBL" id="JBHZPZ010000017">
    <property type="protein sequence ID" value="MFE3869019.1"/>
    <property type="molecule type" value="Genomic_DNA"/>
</dbReference>
<dbReference type="Proteomes" id="UP001600109">
    <property type="component" value="Unassembled WGS sequence"/>
</dbReference>
<dbReference type="PANTHER" id="PTHR35149">
    <property type="entry name" value="SLL5132 PROTEIN"/>
    <property type="match status" value="1"/>
</dbReference>
<dbReference type="Pfam" id="PF03235">
    <property type="entry name" value="GmrSD_N"/>
    <property type="match status" value="1"/>
</dbReference>
<sequence>MASINLKLENTKEYSLSQLFSTPNRKIIIPDFQRDYCWGDKSHGDKKIEIVSAFLDTLIEEHKKGETTLGKIDVYENPTDHIYLTDGQQRLTTLYFIIGMLCKKVRNEELNSKLKQCLISKQEESHDDKEPYLQYAIRESSLFFLRDLVNDFFIINKEIAVEAIGKLPWYFKEYDLDPTIISMINALQIIERKLKETDNFKLDEFADFIINKVKIQYYDVQDRKHGEERFVIINTTGKNLSVSENIKPILLGNIDDDIYSKQWEDRENFFWNNRKEWEYIADDGVNDFLIWSFQIIEKQESIDLIKKSKQFFKDGNKKNTEVLLELHNYFIAINDLIGLLDSNPEIQKQFKFINEYNKVEGLLGLRNLSKDKTQNILLPLLSFMVKSKCDENEVYRFIRRLRKNYFDKIWKERNDNYLDWRYILQIIEKSDSLEHILNYESEFNEIQNVPLNIWFNTEEKLKASLQEQHLVSIEKWEDHKYFMGDLSFLFKASLLNDNESVQPELLEFSNINFTLVSTIFENYQNTIGLIKNEQTANSNKRLANLFRLFRVFIGCNKVEHIYKASWDFEGVLFSTLNRNHLKKLDFMKLLRSNEMENYCTDYIISIVNKDHLFEFEDFNVEKFIKSWLVLKVFNANRNNVLLSFWDGNETGIAAYRNKDDNKLSPELDFSIENSICGYGVRSGFGSGNKVRYAENKDNWLQPEIIDSPFATIDFENFHKKTITLDEVDGNKRVISEIKKTLIYSANCIEA</sequence>
<dbReference type="PANTHER" id="PTHR35149:SF1">
    <property type="entry name" value="DUF5655 DOMAIN-CONTAINING PROTEIN"/>
    <property type="match status" value="1"/>
</dbReference>
<proteinExistence type="predicted"/>
<name>A0ABW6HYD1_9FLAO</name>
<comment type="caution">
    <text evidence="2">The sequence shown here is derived from an EMBL/GenBank/DDBJ whole genome shotgun (WGS) entry which is preliminary data.</text>
</comment>
<dbReference type="InterPro" id="IPR004919">
    <property type="entry name" value="GmrSD_N"/>
</dbReference>
<evidence type="ECO:0000259" key="1">
    <source>
        <dbReference type="Pfam" id="PF03235"/>
    </source>
</evidence>
<evidence type="ECO:0000313" key="2">
    <source>
        <dbReference type="EMBL" id="MFE3869019.1"/>
    </source>
</evidence>
<evidence type="ECO:0000313" key="3">
    <source>
        <dbReference type="Proteomes" id="UP001600109"/>
    </source>
</evidence>
<feature type="domain" description="GmrSD restriction endonucleases N-terminal" evidence="1">
    <location>
        <begin position="16"/>
        <end position="250"/>
    </location>
</feature>
<accession>A0ABW6HYD1</accession>
<reference evidence="2 3" key="1">
    <citation type="submission" date="2024-06" db="EMBL/GenBank/DDBJ databases">
        <title>Flavobacterium spp. isolated from glacier.</title>
        <authorList>
            <person name="Han D."/>
        </authorList>
    </citation>
    <scope>NUCLEOTIDE SEQUENCE [LARGE SCALE GENOMIC DNA]</scope>
    <source>
        <strain evidence="2 3">LS2P90</strain>
    </source>
</reference>
<gene>
    <name evidence="2" type="ORF">ACFX5E_13200</name>
</gene>
<protein>
    <submittedName>
        <fullName evidence="2">DUF262 domain-containing protein</fullName>
    </submittedName>
</protein>
<organism evidence="2 3">
    <name type="scientific">Flavobacterium xylosi</name>
    <dbReference type="NCBI Taxonomy" id="3230415"/>
    <lineage>
        <taxon>Bacteria</taxon>
        <taxon>Pseudomonadati</taxon>
        <taxon>Bacteroidota</taxon>
        <taxon>Flavobacteriia</taxon>
        <taxon>Flavobacteriales</taxon>
        <taxon>Flavobacteriaceae</taxon>
        <taxon>Flavobacterium</taxon>
    </lineage>
</organism>